<dbReference type="RefSeq" id="WP_142094962.1">
    <property type="nucleotide sequence ID" value="NZ_VIGH01000001.1"/>
</dbReference>
<dbReference type="PANTHER" id="PTHR40076:SF1">
    <property type="entry name" value="MEMBRANE PROTEIN"/>
    <property type="match status" value="1"/>
</dbReference>
<keyword evidence="4" id="KW-1185">Reference proteome</keyword>
<feature type="transmembrane region" description="Helical" evidence="2">
    <location>
        <begin position="213"/>
        <end position="237"/>
    </location>
</feature>
<protein>
    <recommendedName>
        <fullName evidence="5">Proline rich protein</fullName>
    </recommendedName>
</protein>
<comment type="caution">
    <text evidence="3">The sequence shown here is derived from an EMBL/GenBank/DDBJ whole genome shotgun (WGS) entry which is preliminary data.</text>
</comment>
<evidence type="ECO:0000256" key="2">
    <source>
        <dbReference type="SAM" id="Phobius"/>
    </source>
</evidence>
<dbReference type="InterPro" id="IPR010380">
    <property type="entry name" value="DUF975"/>
</dbReference>
<evidence type="ECO:0000313" key="4">
    <source>
        <dbReference type="Proteomes" id="UP000316256"/>
    </source>
</evidence>
<gene>
    <name evidence="3" type="ORF">FK531_02055</name>
</gene>
<feature type="compositionally biased region" description="Pro residues" evidence="1">
    <location>
        <begin position="18"/>
        <end position="80"/>
    </location>
</feature>
<keyword evidence="2" id="KW-0472">Membrane</keyword>
<feature type="transmembrane region" description="Helical" evidence="2">
    <location>
        <begin position="186"/>
        <end position="207"/>
    </location>
</feature>
<dbReference type="EMBL" id="VIGH01000001">
    <property type="protein sequence ID" value="TQF74878.1"/>
    <property type="molecule type" value="Genomic_DNA"/>
</dbReference>
<feature type="transmembrane region" description="Helical" evidence="2">
    <location>
        <begin position="258"/>
        <end position="285"/>
    </location>
</feature>
<dbReference type="PANTHER" id="PTHR40076">
    <property type="entry name" value="MEMBRANE PROTEIN-RELATED"/>
    <property type="match status" value="1"/>
</dbReference>
<dbReference type="AlphaFoldDB" id="A0A541BRG4"/>
<accession>A0A541BRG4</accession>
<evidence type="ECO:0000256" key="1">
    <source>
        <dbReference type="SAM" id="MobiDB-lite"/>
    </source>
</evidence>
<feature type="transmembrane region" description="Helical" evidence="2">
    <location>
        <begin position="152"/>
        <end position="174"/>
    </location>
</feature>
<feature type="compositionally biased region" description="Low complexity" evidence="1">
    <location>
        <begin position="81"/>
        <end position="90"/>
    </location>
</feature>
<dbReference type="OrthoDB" id="4829830at2"/>
<evidence type="ECO:0008006" key="5">
    <source>
        <dbReference type="Google" id="ProtNLM"/>
    </source>
</evidence>
<keyword evidence="2" id="KW-0812">Transmembrane</keyword>
<name>A0A541BRG4_9NOCA</name>
<dbReference type="Proteomes" id="UP000316256">
    <property type="component" value="Unassembled WGS sequence"/>
</dbReference>
<evidence type="ECO:0000313" key="3">
    <source>
        <dbReference type="EMBL" id="TQF74878.1"/>
    </source>
</evidence>
<feature type="region of interest" description="Disordered" evidence="1">
    <location>
        <begin position="1"/>
        <end position="93"/>
    </location>
</feature>
<feature type="transmembrane region" description="Helical" evidence="2">
    <location>
        <begin position="118"/>
        <end position="140"/>
    </location>
</feature>
<proteinExistence type="predicted"/>
<sequence length="308" mass="31446">MSENPPPGGSGPGQTPDPSYPQNPQQPPRPQQPPNPAGGYPPPPPGPPPAGGQPGYPPPPPGYGPPPQQGGYPPPPPPPGGYDAPNYPAPGYGGPAGPAQLSVGNAISYAWSKFSANAGVWVGIVLIAAIIQVVISLIFGGTSTDELSDVYSVVRIIGSIVAAIVGYLINAALVRGALHEVDGNRPGFGSFFQFTNVGAIIIASIVVGVLTSIGFFLLIIPGIIVAFLTWWTLQFVIDQEQDAITAIKSSYHAISSNVGTLVLLALALVGINIVGALLCGVGLLVTIPLTVIASTYAYRVVVGGRVTA</sequence>
<keyword evidence="2" id="KW-1133">Transmembrane helix</keyword>
<reference evidence="3 4" key="1">
    <citation type="submission" date="2019-06" db="EMBL/GenBank/DDBJ databases">
        <title>Rhodococcus spaelei sp. nov., isolated from a cave.</title>
        <authorList>
            <person name="Lee S.D."/>
        </authorList>
    </citation>
    <scope>NUCLEOTIDE SEQUENCE [LARGE SCALE GENOMIC DNA]</scope>
    <source>
        <strain evidence="3 4">C9-5</strain>
    </source>
</reference>
<organism evidence="3 4">
    <name type="scientific">Rhodococcus spelaei</name>
    <dbReference type="NCBI Taxonomy" id="2546320"/>
    <lineage>
        <taxon>Bacteria</taxon>
        <taxon>Bacillati</taxon>
        <taxon>Actinomycetota</taxon>
        <taxon>Actinomycetes</taxon>
        <taxon>Mycobacteriales</taxon>
        <taxon>Nocardiaceae</taxon>
        <taxon>Rhodococcus</taxon>
    </lineage>
</organism>